<feature type="compositionally biased region" description="Basic and acidic residues" evidence="1">
    <location>
        <begin position="160"/>
        <end position="169"/>
    </location>
</feature>
<feature type="region of interest" description="Disordered" evidence="1">
    <location>
        <begin position="147"/>
        <end position="192"/>
    </location>
</feature>
<dbReference type="EMBL" id="JAAVMX010000003">
    <property type="protein sequence ID" value="KAF4510319.1"/>
    <property type="molecule type" value="Genomic_DNA"/>
</dbReference>
<proteinExistence type="predicted"/>
<gene>
    <name evidence="3" type="ORF">G6O67_002216</name>
</gene>
<evidence type="ECO:0000256" key="1">
    <source>
        <dbReference type="SAM" id="MobiDB-lite"/>
    </source>
</evidence>
<accession>A0A8H4V726</accession>
<keyword evidence="4" id="KW-1185">Reference proteome</keyword>
<evidence type="ECO:0000256" key="2">
    <source>
        <dbReference type="SAM" id="Phobius"/>
    </source>
</evidence>
<dbReference type="OrthoDB" id="2253354at2759"/>
<protein>
    <submittedName>
        <fullName evidence="3">Uncharacterized protein</fullName>
    </submittedName>
</protein>
<sequence length="192" mass="21492">MAPAQCAVRMRGLMQASAIAAAKPLHPRTWLRHSSGTTTIVDAGFWKSLVPKPLRKENRMARSKEWNPATYFIVMFLFVGSMSIQMIALRMQTDQYARQSAVRIGLLREVVDKIRNGEEVDVEGILGTGDAQREADWEEILQGIERDDAMRKPQRQGKSKPSELRETKSRTQAAASEPQLSKTKTGGLGSFF</sequence>
<keyword evidence="2" id="KW-0472">Membrane</keyword>
<dbReference type="Proteomes" id="UP000557566">
    <property type="component" value="Unassembled WGS sequence"/>
</dbReference>
<evidence type="ECO:0000313" key="4">
    <source>
        <dbReference type="Proteomes" id="UP000557566"/>
    </source>
</evidence>
<name>A0A8H4V726_9HYPO</name>
<keyword evidence="2" id="KW-1133">Transmembrane helix</keyword>
<dbReference type="InterPro" id="IPR035213">
    <property type="entry name" value="DUF5321"/>
</dbReference>
<organism evidence="3 4">
    <name type="scientific">Ophiocordyceps sinensis</name>
    <dbReference type="NCBI Taxonomy" id="72228"/>
    <lineage>
        <taxon>Eukaryota</taxon>
        <taxon>Fungi</taxon>
        <taxon>Dikarya</taxon>
        <taxon>Ascomycota</taxon>
        <taxon>Pezizomycotina</taxon>
        <taxon>Sordariomycetes</taxon>
        <taxon>Hypocreomycetidae</taxon>
        <taxon>Hypocreales</taxon>
        <taxon>Ophiocordycipitaceae</taxon>
        <taxon>Ophiocordyceps</taxon>
    </lineage>
</organism>
<comment type="caution">
    <text evidence="3">The sequence shown here is derived from an EMBL/GenBank/DDBJ whole genome shotgun (WGS) entry which is preliminary data.</text>
</comment>
<feature type="compositionally biased region" description="Polar residues" evidence="1">
    <location>
        <begin position="170"/>
        <end position="184"/>
    </location>
</feature>
<feature type="transmembrane region" description="Helical" evidence="2">
    <location>
        <begin position="69"/>
        <end position="89"/>
    </location>
</feature>
<keyword evidence="2" id="KW-0812">Transmembrane</keyword>
<evidence type="ECO:0000313" key="3">
    <source>
        <dbReference type="EMBL" id="KAF4510319.1"/>
    </source>
</evidence>
<dbReference type="AlphaFoldDB" id="A0A8H4V726"/>
<dbReference type="Pfam" id="PF17254">
    <property type="entry name" value="DUF5321"/>
    <property type="match status" value="1"/>
</dbReference>
<reference evidence="3 4" key="1">
    <citation type="journal article" date="2020" name="Genome Biol. Evol.">
        <title>A new high-quality draft genome assembly of the Chinese cordyceps Ophiocordyceps sinensis.</title>
        <authorList>
            <person name="Shu R."/>
            <person name="Zhang J."/>
            <person name="Meng Q."/>
            <person name="Zhang H."/>
            <person name="Zhou G."/>
            <person name="Li M."/>
            <person name="Wu P."/>
            <person name="Zhao Y."/>
            <person name="Chen C."/>
            <person name="Qin Q."/>
        </authorList>
    </citation>
    <scope>NUCLEOTIDE SEQUENCE [LARGE SCALE GENOMIC DNA]</scope>
    <source>
        <strain evidence="3 4">IOZ07</strain>
    </source>
</reference>